<protein>
    <recommendedName>
        <fullName evidence="4">MYCBP-associated protein</fullName>
    </recommendedName>
</protein>
<feature type="compositionally biased region" description="Basic and acidic residues" evidence="1">
    <location>
        <begin position="172"/>
        <end position="183"/>
    </location>
</feature>
<reference evidence="2 3" key="1">
    <citation type="submission" date="2024-09" db="EMBL/GenBank/DDBJ databases">
        <title>A chromosome-level genome assembly of Gray's grenadier anchovy, Coilia grayii.</title>
        <authorList>
            <person name="Fu Z."/>
        </authorList>
    </citation>
    <scope>NUCLEOTIDE SEQUENCE [LARGE SCALE GENOMIC DNA]</scope>
    <source>
        <strain evidence="2">G4</strain>
        <tissue evidence="2">Muscle</tissue>
    </source>
</reference>
<evidence type="ECO:0000313" key="3">
    <source>
        <dbReference type="Proteomes" id="UP001591681"/>
    </source>
</evidence>
<dbReference type="InterPro" id="IPR013783">
    <property type="entry name" value="Ig-like_fold"/>
</dbReference>
<dbReference type="PANTHER" id="PTHR48421">
    <property type="entry name" value="MYCBP-ASSOCIATED PROTEIN"/>
    <property type="match status" value="1"/>
</dbReference>
<organism evidence="2 3">
    <name type="scientific">Coilia grayii</name>
    <name type="common">Gray's grenadier anchovy</name>
    <dbReference type="NCBI Taxonomy" id="363190"/>
    <lineage>
        <taxon>Eukaryota</taxon>
        <taxon>Metazoa</taxon>
        <taxon>Chordata</taxon>
        <taxon>Craniata</taxon>
        <taxon>Vertebrata</taxon>
        <taxon>Euteleostomi</taxon>
        <taxon>Actinopterygii</taxon>
        <taxon>Neopterygii</taxon>
        <taxon>Teleostei</taxon>
        <taxon>Clupei</taxon>
        <taxon>Clupeiformes</taxon>
        <taxon>Clupeoidei</taxon>
        <taxon>Engraulidae</taxon>
        <taxon>Coilinae</taxon>
        <taxon>Coilia</taxon>
    </lineage>
</organism>
<feature type="region of interest" description="Disordered" evidence="1">
    <location>
        <begin position="159"/>
        <end position="186"/>
    </location>
</feature>
<dbReference type="AlphaFoldDB" id="A0ABD1JI09"/>
<name>A0ABD1JI09_9TELE</name>
<gene>
    <name evidence="2" type="ORF">ACEWY4_017349</name>
</gene>
<evidence type="ECO:0008006" key="4">
    <source>
        <dbReference type="Google" id="ProtNLM"/>
    </source>
</evidence>
<dbReference type="PANTHER" id="PTHR48421:SF1">
    <property type="entry name" value="MYCBP-ASSOCIATED PROTEIN"/>
    <property type="match status" value="1"/>
</dbReference>
<feature type="region of interest" description="Disordered" evidence="1">
    <location>
        <begin position="553"/>
        <end position="647"/>
    </location>
</feature>
<evidence type="ECO:0000313" key="2">
    <source>
        <dbReference type="EMBL" id="KAL2086290.1"/>
    </source>
</evidence>
<feature type="compositionally biased region" description="Basic and acidic residues" evidence="1">
    <location>
        <begin position="553"/>
        <end position="622"/>
    </location>
</feature>
<dbReference type="EMBL" id="JBHFQA010000015">
    <property type="protein sequence ID" value="KAL2086290.1"/>
    <property type="molecule type" value="Genomic_DNA"/>
</dbReference>
<dbReference type="Proteomes" id="UP001591681">
    <property type="component" value="Unassembled WGS sequence"/>
</dbReference>
<proteinExistence type="predicted"/>
<dbReference type="InterPro" id="IPR032707">
    <property type="entry name" value="MYCBPAP"/>
</dbReference>
<keyword evidence="3" id="KW-1185">Reference proteome</keyword>
<sequence>MNLCAGPGLLQRPAERLLMNQSNLYRQTQEQRELISKGLPALHAGHGYRVGSEFWSLPQHYGDEMTGITSTLTQTERGNPPPVSHIAQPHSIRLQSGNVLPEGSVGGVWGSSLYLKQRTQELKDVLRELDFNQPEMAGLEVIGTGRPFTCLMVKRSPLLGVEEGDEEDAEENERREGDHKENEDPLSQYGDVLLDAVLVPALRFCGEPAQWTGSALSHKGEVGISACVTFEALSGESVSSHIELENYGSTALYYSWQKIPHTPRFSEARSTHTHTPSFYFNTTMGVILPGERQHVALTFKGARVGILTELWRLHTHPVLLGGAALLLTLRGVALYQDTTAPQRHALQMEIQHKEALSVCVSVVSDLLRGIHTPERPSSPAHLYSTEEEHFNNINTQFHYHYETVEALKRLWKEVTSSVHCDTTDPDTEGQDWDLSVSSLRQAGLALPRQDSVGVEVEGGGLHRDEALSQLNALLLGLQRPPTPPPPLAPSTIVRQLWRELLDGLVCDRRQLWRELLDGLVAEAAGLRRTLGMPEMKTLEESQLDLPEESCVKVKKEEKSEKKGVASLKEDKKGAGQKDKEDKKATPRATPTKDKHAEERPGSRKKSRDEKPIGRLTKEEAGHETPTNGASPEREEPERPVDSVDPRVKEKYRRQLHSQAWLCVYVRMERMLLSLWDLLEETQPEQHD</sequence>
<feature type="compositionally biased region" description="Acidic residues" evidence="1">
    <location>
        <begin position="162"/>
        <end position="171"/>
    </location>
</feature>
<evidence type="ECO:0000256" key="1">
    <source>
        <dbReference type="SAM" id="MobiDB-lite"/>
    </source>
</evidence>
<dbReference type="Gene3D" id="2.60.40.10">
    <property type="entry name" value="Immunoglobulins"/>
    <property type="match status" value="1"/>
</dbReference>
<dbReference type="Pfam" id="PF14646">
    <property type="entry name" value="MYCBPAP"/>
    <property type="match status" value="1"/>
</dbReference>
<feature type="compositionally biased region" description="Basic and acidic residues" evidence="1">
    <location>
        <begin position="631"/>
        <end position="647"/>
    </location>
</feature>
<accession>A0ABD1JI09</accession>
<comment type="caution">
    <text evidence="2">The sequence shown here is derived from an EMBL/GenBank/DDBJ whole genome shotgun (WGS) entry which is preliminary data.</text>
</comment>